<proteinExistence type="predicted"/>
<dbReference type="Proteomes" id="UP000305751">
    <property type="component" value="Unassembled WGS sequence"/>
</dbReference>
<dbReference type="EMBL" id="SRZA01000030">
    <property type="protein sequence ID" value="TGY02410.1"/>
    <property type="molecule type" value="Genomic_DNA"/>
</dbReference>
<evidence type="ECO:0000256" key="1">
    <source>
        <dbReference type="SAM" id="Coils"/>
    </source>
</evidence>
<evidence type="ECO:0000313" key="3">
    <source>
        <dbReference type="Proteomes" id="UP000305751"/>
    </source>
</evidence>
<accession>A0A4V3RAV8</accession>
<keyword evidence="1" id="KW-0175">Coiled coil</keyword>
<dbReference type="AlphaFoldDB" id="A0A4V3RAV8"/>
<organism evidence="2 3">
    <name type="scientific">Bacteroides acidifaciens</name>
    <dbReference type="NCBI Taxonomy" id="85831"/>
    <lineage>
        <taxon>Bacteria</taxon>
        <taxon>Pseudomonadati</taxon>
        <taxon>Bacteroidota</taxon>
        <taxon>Bacteroidia</taxon>
        <taxon>Bacteroidales</taxon>
        <taxon>Bacteroidaceae</taxon>
        <taxon>Bacteroides</taxon>
    </lineage>
</organism>
<feature type="coiled-coil region" evidence="1">
    <location>
        <begin position="21"/>
        <end position="64"/>
    </location>
</feature>
<dbReference type="RefSeq" id="WP_136014335.1">
    <property type="nucleotide sequence ID" value="NZ_CAJTFZ010000006.1"/>
</dbReference>
<sequence length="64" mass="7211">MDINDFLKTYAATSLQALCIAKALKKEVVKLSAKVENISEQEALSKLNQEIENVENQLKSQLKF</sequence>
<reference evidence="2 3" key="1">
    <citation type="submission" date="2019-04" db="EMBL/GenBank/DDBJ databases">
        <title>Microbes associate with the intestines of laboratory mice.</title>
        <authorList>
            <person name="Navarre W."/>
            <person name="Wong E."/>
            <person name="Huang K."/>
            <person name="Tropini C."/>
            <person name="Ng K."/>
            <person name="Yu B."/>
        </authorList>
    </citation>
    <scope>NUCLEOTIDE SEQUENCE [LARGE SCALE GENOMIC DNA]</scope>
    <source>
        <strain evidence="2 3">NM70_E10</strain>
    </source>
</reference>
<gene>
    <name evidence="2" type="ORF">E5356_10925</name>
</gene>
<protein>
    <submittedName>
        <fullName evidence="2">Uncharacterized protein</fullName>
    </submittedName>
</protein>
<name>A0A4V3RAV8_9BACE</name>
<keyword evidence="3" id="KW-1185">Reference proteome</keyword>
<evidence type="ECO:0000313" key="2">
    <source>
        <dbReference type="EMBL" id="TGY02410.1"/>
    </source>
</evidence>
<comment type="caution">
    <text evidence="2">The sequence shown here is derived from an EMBL/GenBank/DDBJ whole genome shotgun (WGS) entry which is preliminary data.</text>
</comment>